<feature type="domain" description="ABC3 transporter permease C-terminal" evidence="8">
    <location>
        <begin position="257"/>
        <end position="380"/>
    </location>
</feature>
<feature type="transmembrane region" description="Helical" evidence="7">
    <location>
        <begin position="347"/>
        <end position="368"/>
    </location>
</feature>
<keyword evidence="4 7" id="KW-1133">Transmembrane helix</keyword>
<organism evidence="9 10">
    <name type="scientific">Candidatus Eisenbergiella merdigallinarum</name>
    <dbReference type="NCBI Taxonomy" id="2838552"/>
    <lineage>
        <taxon>Bacteria</taxon>
        <taxon>Bacillati</taxon>
        <taxon>Bacillota</taxon>
        <taxon>Clostridia</taxon>
        <taxon>Lachnospirales</taxon>
        <taxon>Lachnospiraceae</taxon>
        <taxon>Eisenbergiella</taxon>
    </lineage>
</organism>
<feature type="transmembrane region" description="Helical" evidence="7">
    <location>
        <begin position="251"/>
        <end position="271"/>
    </location>
</feature>
<protein>
    <submittedName>
        <fullName evidence="9">FtsX-like permease family protein</fullName>
    </submittedName>
</protein>
<feature type="transmembrane region" description="Helical" evidence="7">
    <location>
        <begin position="639"/>
        <end position="664"/>
    </location>
</feature>
<evidence type="ECO:0000313" key="9">
    <source>
        <dbReference type="EMBL" id="HJB91276.1"/>
    </source>
</evidence>
<feature type="transmembrane region" description="Helical" evidence="7">
    <location>
        <begin position="421"/>
        <end position="439"/>
    </location>
</feature>
<keyword evidence="5 7" id="KW-0472">Membrane</keyword>
<dbReference type="PANTHER" id="PTHR30572">
    <property type="entry name" value="MEMBRANE COMPONENT OF TRANSPORTER-RELATED"/>
    <property type="match status" value="1"/>
</dbReference>
<evidence type="ECO:0000256" key="5">
    <source>
        <dbReference type="ARBA" id="ARBA00023136"/>
    </source>
</evidence>
<feature type="transmembrane region" description="Helical" evidence="7">
    <location>
        <begin position="21"/>
        <end position="40"/>
    </location>
</feature>
<feature type="domain" description="ABC3 transporter permease C-terminal" evidence="8">
    <location>
        <begin position="651"/>
        <end position="766"/>
    </location>
</feature>
<gene>
    <name evidence="9" type="ORF">H9763_07395</name>
</gene>
<feature type="transmembrane region" description="Helical" evidence="7">
    <location>
        <begin position="734"/>
        <end position="757"/>
    </location>
</feature>
<evidence type="ECO:0000256" key="7">
    <source>
        <dbReference type="SAM" id="Phobius"/>
    </source>
</evidence>
<evidence type="ECO:0000256" key="4">
    <source>
        <dbReference type="ARBA" id="ARBA00022989"/>
    </source>
</evidence>
<dbReference type="GO" id="GO:0005886">
    <property type="term" value="C:plasma membrane"/>
    <property type="evidence" value="ECO:0007669"/>
    <property type="project" value="UniProtKB-SubCell"/>
</dbReference>
<reference evidence="9" key="1">
    <citation type="journal article" date="2021" name="PeerJ">
        <title>Extensive microbial diversity within the chicken gut microbiome revealed by metagenomics and culture.</title>
        <authorList>
            <person name="Gilroy R."/>
            <person name="Ravi A."/>
            <person name="Getino M."/>
            <person name="Pursley I."/>
            <person name="Horton D.L."/>
            <person name="Alikhan N.F."/>
            <person name="Baker D."/>
            <person name="Gharbi K."/>
            <person name="Hall N."/>
            <person name="Watson M."/>
            <person name="Adriaenssens E.M."/>
            <person name="Foster-Nyarko E."/>
            <person name="Jarju S."/>
            <person name="Secka A."/>
            <person name="Antonio M."/>
            <person name="Oren A."/>
            <person name="Chaudhuri R.R."/>
            <person name="La Ragione R."/>
            <person name="Hildebrand F."/>
            <person name="Pallen M.J."/>
        </authorList>
    </citation>
    <scope>NUCLEOTIDE SEQUENCE</scope>
    <source>
        <strain evidence="9">USAMLcec3-2134</strain>
    </source>
</reference>
<evidence type="ECO:0000313" key="10">
    <source>
        <dbReference type="Proteomes" id="UP000886883"/>
    </source>
</evidence>
<sequence length="775" mass="84854">MKNYLDLIPVHAKVHRRQSRLTRVCILLATFLVSAIFGMADMEMRCLRMQTIRTDGSWHAVFVGLSDQDEALLRSRPEVKQSARYATLNYGLDQEYEIAGTRTVICGLDEAFLSFFPSMRMEEGRFPSQNGEIALTQSVKRRLGLSAGDSLELTTPHGELSFTVTGFTGDSSMLTDSDAFGAFVSAKTWSDCFEADADRADMELYVSFSPFCRIQDTIADLTGRFSASRVGQNTKLLGLMFQSNDFYMMQIYAAAAILSVLVAVSGILMISGSFNSNIAQRTEFFGLLRCLGATQKQVRRFVTREALYWCRTAIPMGLSLSVLVIWALCALLRWLTPTYFAEIPVFGISWIGLASGSILGLLTVLLAAHSPARKAARVSPLTAASGNAGTLFAVKRAASTRFFPVEAAMGIHHATGSKKNFFLLSASFAFTIILFLSFGPTLDFARHAITVLQPYSPDFSIISPDSTPSIPKELADELTKNPSVKRVYGRSFSYGMTVAAGGQPCRIDLISYEENQFGWAKKLLAEGSVDPAKDGQGLLTVYSPDNPLSQGDVLTLGDAGDFPISGILSKCPFDASEGAQIVICPESVFERVTGQSGYTILDLQLKRNASQTDVDGIRAAAGDQVRFSDKRLSNEESRAVYSIFFLFLYGFLTVIALISFFNIINTISMSVSARLRQYAALRAIGADNAGLVKMVAAETLAYLSGGICFGCLLGLPLHFKIYRLLVTSRWGDAWTFPLLLLLFILALMALAAVLAVWEPARRICRLTATQMIRSQ</sequence>
<comment type="subcellular location">
    <subcellularLocation>
        <location evidence="1">Cell membrane</location>
        <topology evidence="1">Multi-pass membrane protein</topology>
    </subcellularLocation>
</comment>
<dbReference type="Proteomes" id="UP000886883">
    <property type="component" value="Unassembled WGS sequence"/>
</dbReference>
<evidence type="ECO:0000256" key="3">
    <source>
        <dbReference type="ARBA" id="ARBA00022692"/>
    </source>
</evidence>
<reference evidence="9" key="2">
    <citation type="submission" date="2021-04" db="EMBL/GenBank/DDBJ databases">
        <authorList>
            <person name="Gilroy R."/>
        </authorList>
    </citation>
    <scope>NUCLEOTIDE SEQUENCE</scope>
    <source>
        <strain evidence="9">USAMLcec3-2134</strain>
    </source>
</reference>
<evidence type="ECO:0000256" key="6">
    <source>
        <dbReference type="ARBA" id="ARBA00038076"/>
    </source>
</evidence>
<comment type="similarity">
    <text evidence="6">Belongs to the ABC-4 integral membrane protein family.</text>
</comment>
<dbReference type="AlphaFoldDB" id="A0A9D2MSR1"/>
<dbReference type="GO" id="GO:0022857">
    <property type="term" value="F:transmembrane transporter activity"/>
    <property type="evidence" value="ECO:0007669"/>
    <property type="project" value="TreeGrafter"/>
</dbReference>
<evidence type="ECO:0000256" key="2">
    <source>
        <dbReference type="ARBA" id="ARBA00022475"/>
    </source>
</evidence>
<dbReference type="InterPro" id="IPR050250">
    <property type="entry name" value="Macrolide_Exporter_MacB"/>
</dbReference>
<dbReference type="InterPro" id="IPR003838">
    <property type="entry name" value="ABC3_permease_C"/>
</dbReference>
<keyword evidence="2" id="KW-1003">Cell membrane</keyword>
<comment type="caution">
    <text evidence="9">The sequence shown here is derived from an EMBL/GenBank/DDBJ whole genome shotgun (WGS) entry which is preliminary data.</text>
</comment>
<feature type="transmembrane region" description="Helical" evidence="7">
    <location>
        <begin position="700"/>
        <end position="722"/>
    </location>
</feature>
<dbReference type="Pfam" id="PF02687">
    <property type="entry name" value="FtsX"/>
    <property type="match status" value="2"/>
</dbReference>
<proteinExistence type="inferred from homology"/>
<accession>A0A9D2MSR1</accession>
<feature type="transmembrane region" description="Helical" evidence="7">
    <location>
        <begin position="306"/>
        <end position="335"/>
    </location>
</feature>
<name>A0A9D2MSR1_9FIRM</name>
<dbReference type="PANTHER" id="PTHR30572:SF4">
    <property type="entry name" value="ABC TRANSPORTER PERMEASE YTRF"/>
    <property type="match status" value="1"/>
</dbReference>
<keyword evidence="3 7" id="KW-0812">Transmembrane</keyword>
<evidence type="ECO:0000259" key="8">
    <source>
        <dbReference type="Pfam" id="PF02687"/>
    </source>
</evidence>
<dbReference type="EMBL" id="DWXE01000026">
    <property type="protein sequence ID" value="HJB91276.1"/>
    <property type="molecule type" value="Genomic_DNA"/>
</dbReference>
<evidence type="ECO:0000256" key="1">
    <source>
        <dbReference type="ARBA" id="ARBA00004651"/>
    </source>
</evidence>